<feature type="domain" description="DUF7168" evidence="3">
    <location>
        <begin position="50"/>
        <end position="184"/>
    </location>
</feature>
<dbReference type="InterPro" id="IPR024498">
    <property type="entry name" value="DUF2786"/>
</dbReference>
<evidence type="ECO:0000313" key="4">
    <source>
        <dbReference type="EMBL" id="GGB16905.1"/>
    </source>
</evidence>
<keyword evidence="5" id="KW-1185">Reference proteome</keyword>
<evidence type="ECO:0000313" key="5">
    <source>
        <dbReference type="Proteomes" id="UP000651977"/>
    </source>
</evidence>
<dbReference type="RefSeq" id="WP_055733465.1">
    <property type="nucleotide sequence ID" value="NZ_BMDY01000023.1"/>
</dbReference>
<dbReference type="Proteomes" id="UP000651977">
    <property type="component" value="Unassembled WGS sequence"/>
</dbReference>
<gene>
    <name evidence="4" type="ORF">GCM10007414_32960</name>
</gene>
<organism evidence="4 5">
    <name type="scientific">Agarivorans gilvus</name>
    <dbReference type="NCBI Taxonomy" id="680279"/>
    <lineage>
        <taxon>Bacteria</taxon>
        <taxon>Pseudomonadati</taxon>
        <taxon>Pseudomonadota</taxon>
        <taxon>Gammaproteobacteria</taxon>
        <taxon>Alteromonadales</taxon>
        <taxon>Alteromonadaceae</taxon>
        <taxon>Agarivorans</taxon>
    </lineage>
</organism>
<proteinExistence type="predicted"/>
<evidence type="ECO:0000259" key="3">
    <source>
        <dbReference type="Pfam" id="PF23771"/>
    </source>
</evidence>
<dbReference type="EMBL" id="BMDY01000023">
    <property type="protein sequence ID" value="GGB16905.1"/>
    <property type="molecule type" value="Genomic_DNA"/>
</dbReference>
<accession>A0ABQ1I4W5</accession>
<dbReference type="Pfam" id="PF10979">
    <property type="entry name" value="DUF2786"/>
    <property type="match status" value="1"/>
</dbReference>
<reference evidence="5" key="1">
    <citation type="journal article" date="2019" name="Int. J. Syst. Evol. Microbiol.">
        <title>The Global Catalogue of Microorganisms (GCM) 10K type strain sequencing project: providing services to taxonomists for standard genome sequencing and annotation.</title>
        <authorList>
            <consortium name="The Broad Institute Genomics Platform"/>
            <consortium name="The Broad Institute Genome Sequencing Center for Infectious Disease"/>
            <person name="Wu L."/>
            <person name="Ma J."/>
        </authorList>
    </citation>
    <scope>NUCLEOTIDE SEQUENCE [LARGE SCALE GENOMIC DNA]</scope>
    <source>
        <strain evidence="5">CGMCC 1.10131</strain>
    </source>
</reference>
<feature type="domain" description="DUF2786" evidence="2">
    <location>
        <begin position="5"/>
        <end position="43"/>
    </location>
</feature>
<evidence type="ECO:0000259" key="2">
    <source>
        <dbReference type="Pfam" id="PF10979"/>
    </source>
</evidence>
<comment type="caution">
    <text evidence="4">The sequence shown here is derived from an EMBL/GenBank/DDBJ whole genome shotgun (WGS) entry which is preliminary data.</text>
</comment>
<name>A0ABQ1I4W5_9ALTE</name>
<sequence>MSRQRALEKIAKCLELGNSSNVHEAAQAIRMAHRLMLKHGLEQADIELIQMGKTSSQTLLPANVNENILRIIRGINGRFGVEAVLVNHKGLKRVEFVGLAERAVFAAFAFDIIYREMNQQVGSFRNSFAGSGTDNVTVARRVSSFTAGWLEGALEKLPDLTSSGRNEHMDDYLDEMFEKLDRETFKAKIKASMGQLTPDFQTGMKKGRKLSVNRPVEGARAPHLLR</sequence>
<evidence type="ECO:0000256" key="1">
    <source>
        <dbReference type="SAM" id="MobiDB-lite"/>
    </source>
</evidence>
<dbReference type="InterPro" id="IPR016868">
    <property type="entry name" value="Phage_B3_Orf5"/>
</dbReference>
<dbReference type="Pfam" id="PF23771">
    <property type="entry name" value="DUF7168"/>
    <property type="match status" value="1"/>
</dbReference>
<protein>
    <submittedName>
        <fullName evidence="4">Transcriptional regulator</fullName>
    </submittedName>
</protein>
<dbReference type="PIRSF" id="PIRSF028111">
    <property type="entry name" value="UCP028111"/>
    <property type="match status" value="1"/>
</dbReference>
<dbReference type="InterPro" id="IPR055592">
    <property type="entry name" value="DUF7168"/>
</dbReference>
<feature type="region of interest" description="Disordered" evidence="1">
    <location>
        <begin position="198"/>
        <end position="226"/>
    </location>
</feature>